<dbReference type="Pfam" id="PF04542">
    <property type="entry name" value="Sigma70_r2"/>
    <property type="match status" value="1"/>
</dbReference>
<dbReference type="AlphaFoldDB" id="A0A6N8HZP2"/>
<keyword evidence="1" id="KW-0805">Transcription regulation</keyword>
<name>A0A6N8HZP2_9FIRM</name>
<dbReference type="InterPro" id="IPR007630">
    <property type="entry name" value="RNA_pol_sigma70_r4"/>
</dbReference>
<evidence type="ECO:0000256" key="4">
    <source>
        <dbReference type="ARBA" id="ARBA00023163"/>
    </source>
</evidence>
<dbReference type="InterPro" id="IPR013325">
    <property type="entry name" value="RNA_pol_sigma_r2"/>
</dbReference>
<keyword evidence="3" id="KW-0238">DNA-binding</keyword>
<dbReference type="Gene3D" id="1.10.1740.10">
    <property type="match status" value="1"/>
</dbReference>
<dbReference type="Gene3D" id="1.20.140.160">
    <property type="match status" value="1"/>
</dbReference>
<dbReference type="InterPro" id="IPR000943">
    <property type="entry name" value="RNA_pol_sigma70"/>
</dbReference>
<gene>
    <name evidence="7" type="primary">rpoS</name>
    <name evidence="7" type="ORF">CAFE_20570</name>
</gene>
<evidence type="ECO:0000256" key="1">
    <source>
        <dbReference type="ARBA" id="ARBA00023015"/>
    </source>
</evidence>
<dbReference type="GO" id="GO:0006352">
    <property type="term" value="P:DNA-templated transcription initiation"/>
    <property type="evidence" value="ECO:0007669"/>
    <property type="project" value="InterPro"/>
</dbReference>
<dbReference type="SUPFAM" id="SSF88946">
    <property type="entry name" value="Sigma2 domain of RNA polymerase sigma factors"/>
    <property type="match status" value="1"/>
</dbReference>
<dbReference type="EMBL" id="VWXL01000053">
    <property type="protein sequence ID" value="MVB11344.1"/>
    <property type="molecule type" value="Genomic_DNA"/>
</dbReference>
<feature type="domain" description="RNA polymerase sigma-70 region 2" evidence="5">
    <location>
        <begin position="21"/>
        <end position="81"/>
    </location>
</feature>
<keyword evidence="8" id="KW-1185">Reference proteome</keyword>
<proteinExistence type="predicted"/>
<dbReference type="InterPro" id="IPR007627">
    <property type="entry name" value="RNA_pol_sigma70_r2"/>
</dbReference>
<evidence type="ECO:0000313" key="7">
    <source>
        <dbReference type="EMBL" id="MVB11344.1"/>
    </source>
</evidence>
<dbReference type="SUPFAM" id="SSF88659">
    <property type="entry name" value="Sigma3 and sigma4 domains of RNA polymerase sigma factors"/>
    <property type="match status" value="1"/>
</dbReference>
<evidence type="ECO:0000256" key="2">
    <source>
        <dbReference type="ARBA" id="ARBA00023082"/>
    </source>
</evidence>
<reference evidence="7 8" key="1">
    <citation type="submission" date="2019-09" db="EMBL/GenBank/DDBJ databases">
        <title>Genome sequence of Clostridium sp. EA1.</title>
        <authorList>
            <person name="Poehlein A."/>
            <person name="Bengelsdorf F.R."/>
            <person name="Daniel R."/>
        </authorList>
    </citation>
    <scope>NUCLEOTIDE SEQUENCE [LARGE SCALE GENOMIC DNA]</scope>
    <source>
        <strain evidence="7 8">EA1</strain>
    </source>
</reference>
<dbReference type="RefSeq" id="WP_156990591.1">
    <property type="nucleotide sequence ID" value="NZ_VWXL01000053.1"/>
</dbReference>
<dbReference type="OrthoDB" id="1853557at2"/>
<organism evidence="7 8">
    <name type="scientific">Caproicibacter fermentans</name>
    <dbReference type="NCBI Taxonomy" id="2576756"/>
    <lineage>
        <taxon>Bacteria</taxon>
        <taxon>Bacillati</taxon>
        <taxon>Bacillota</taxon>
        <taxon>Clostridia</taxon>
        <taxon>Eubacteriales</taxon>
        <taxon>Acutalibacteraceae</taxon>
        <taxon>Caproicibacter</taxon>
    </lineage>
</organism>
<evidence type="ECO:0000313" key="8">
    <source>
        <dbReference type="Proteomes" id="UP000469440"/>
    </source>
</evidence>
<protein>
    <submittedName>
        <fullName evidence="7">RNA polymerase sigma factor RpoS</fullName>
    </submittedName>
</protein>
<keyword evidence="4" id="KW-0804">Transcription</keyword>
<dbReference type="PANTHER" id="PTHR30385">
    <property type="entry name" value="SIGMA FACTOR F FLAGELLAR"/>
    <property type="match status" value="1"/>
</dbReference>
<evidence type="ECO:0000259" key="5">
    <source>
        <dbReference type="Pfam" id="PF04542"/>
    </source>
</evidence>
<dbReference type="Pfam" id="PF04545">
    <property type="entry name" value="Sigma70_r4"/>
    <property type="match status" value="1"/>
</dbReference>
<dbReference type="Proteomes" id="UP000469440">
    <property type="component" value="Unassembled WGS sequence"/>
</dbReference>
<dbReference type="InterPro" id="IPR013324">
    <property type="entry name" value="RNA_pol_sigma_r3/r4-like"/>
</dbReference>
<feature type="domain" description="RNA polymerase sigma-70 region 4" evidence="6">
    <location>
        <begin position="155"/>
        <end position="203"/>
    </location>
</feature>
<evidence type="ECO:0000256" key="3">
    <source>
        <dbReference type="ARBA" id="ARBA00023125"/>
    </source>
</evidence>
<comment type="caution">
    <text evidence="7">The sequence shown here is derived from an EMBL/GenBank/DDBJ whole genome shotgun (WGS) entry which is preliminary data.</text>
</comment>
<dbReference type="InterPro" id="IPR014284">
    <property type="entry name" value="RNA_pol_sigma-70_dom"/>
</dbReference>
<dbReference type="GO" id="GO:0003677">
    <property type="term" value="F:DNA binding"/>
    <property type="evidence" value="ECO:0007669"/>
    <property type="project" value="UniProtKB-KW"/>
</dbReference>
<dbReference type="GO" id="GO:0016987">
    <property type="term" value="F:sigma factor activity"/>
    <property type="evidence" value="ECO:0007669"/>
    <property type="project" value="UniProtKB-KW"/>
</dbReference>
<evidence type="ECO:0000259" key="6">
    <source>
        <dbReference type="Pfam" id="PF04545"/>
    </source>
</evidence>
<dbReference type="CDD" id="cd06171">
    <property type="entry name" value="Sigma70_r4"/>
    <property type="match status" value="1"/>
</dbReference>
<sequence length="279" mass="32302">MTNEELAVLIQQGHKEYVPELYEQIRKLLTKIAYRYFNRFNDICSRCGITQEDLNQEGYFVMLEAVQGFKPEQGNKFVSYLNFPYWNHFQKLTGCKTSKRDPINNSDSLDKPLSSDDENFTLMDTVEDKNSGTPFDEVERGLYLSSLHDAIEKGLETLDSIQKDTIQCRYYEGKTLDQTGEIIGCSREQVRQHQQKALRTLRKPKTARTLIPFLYDEMDARAYRGTGLSAFRNRGGSAPELTIEQIEEMRRKYSVSAVYIDHLKKMEVQNGKNIESGMQ</sequence>
<keyword evidence="2" id="KW-0731">Sigma factor</keyword>
<accession>A0A6N8HZP2</accession>
<dbReference type="PRINTS" id="PR00046">
    <property type="entry name" value="SIGMA70FCT"/>
</dbReference>
<dbReference type="NCBIfam" id="TIGR02937">
    <property type="entry name" value="sigma70-ECF"/>
    <property type="match status" value="1"/>
</dbReference>